<evidence type="ECO:0000313" key="2">
    <source>
        <dbReference type="Proteomes" id="UP001159363"/>
    </source>
</evidence>
<accession>A0ABQ9HSW4</accession>
<name>A0ABQ9HSW4_9NEOP</name>
<dbReference type="Proteomes" id="UP001159363">
    <property type="component" value="Chromosome X"/>
</dbReference>
<reference evidence="1 2" key="1">
    <citation type="submission" date="2023-02" db="EMBL/GenBank/DDBJ databases">
        <title>LHISI_Scaffold_Assembly.</title>
        <authorList>
            <person name="Stuart O.P."/>
            <person name="Cleave R."/>
            <person name="Magrath M.J.L."/>
            <person name="Mikheyev A.S."/>
        </authorList>
    </citation>
    <scope>NUCLEOTIDE SEQUENCE [LARGE SCALE GENOMIC DNA]</scope>
    <source>
        <strain evidence="1">Daus_M_001</strain>
        <tissue evidence="1">Leg muscle</tissue>
    </source>
</reference>
<keyword evidence="2" id="KW-1185">Reference proteome</keyword>
<evidence type="ECO:0000313" key="1">
    <source>
        <dbReference type="EMBL" id="KAJ8887476.1"/>
    </source>
</evidence>
<protein>
    <submittedName>
        <fullName evidence="1">Uncharacterized protein</fullName>
    </submittedName>
</protein>
<comment type="caution">
    <text evidence="1">The sequence shown here is derived from an EMBL/GenBank/DDBJ whole genome shotgun (WGS) entry which is preliminary data.</text>
</comment>
<organism evidence="1 2">
    <name type="scientific">Dryococelus australis</name>
    <dbReference type="NCBI Taxonomy" id="614101"/>
    <lineage>
        <taxon>Eukaryota</taxon>
        <taxon>Metazoa</taxon>
        <taxon>Ecdysozoa</taxon>
        <taxon>Arthropoda</taxon>
        <taxon>Hexapoda</taxon>
        <taxon>Insecta</taxon>
        <taxon>Pterygota</taxon>
        <taxon>Neoptera</taxon>
        <taxon>Polyneoptera</taxon>
        <taxon>Phasmatodea</taxon>
        <taxon>Verophasmatodea</taxon>
        <taxon>Anareolatae</taxon>
        <taxon>Phasmatidae</taxon>
        <taxon>Eurycanthinae</taxon>
        <taxon>Dryococelus</taxon>
    </lineage>
</organism>
<proteinExistence type="predicted"/>
<sequence>MHRHINKKYLVDNTMSSHSHTVLRLPPYHPDINLKLKGIYGKKYCFAVKVDNIIIKYCGCDSKDSDDSTREDKQDSSLFRIQELQQ</sequence>
<dbReference type="EMBL" id="JARBHB010000004">
    <property type="protein sequence ID" value="KAJ8887476.1"/>
    <property type="molecule type" value="Genomic_DNA"/>
</dbReference>
<gene>
    <name evidence="1" type="ORF">PR048_013691</name>
</gene>